<evidence type="ECO:0000313" key="6">
    <source>
        <dbReference type="Proteomes" id="UP000603200"/>
    </source>
</evidence>
<dbReference type="SMART" id="SM01043">
    <property type="entry name" value="BTAD"/>
    <property type="match status" value="1"/>
</dbReference>
<comment type="caution">
    <text evidence="5">The sequence shown here is derived from an EMBL/GenBank/DDBJ whole genome shotgun (WGS) entry which is preliminary data.</text>
</comment>
<dbReference type="SUPFAM" id="SSF46894">
    <property type="entry name" value="C-terminal effector domain of the bipartite response regulators"/>
    <property type="match status" value="1"/>
</dbReference>
<evidence type="ECO:0000259" key="4">
    <source>
        <dbReference type="PROSITE" id="PS51755"/>
    </source>
</evidence>
<dbReference type="RefSeq" id="WP_203837476.1">
    <property type="nucleotide sequence ID" value="NZ_BAAATV010000007.1"/>
</dbReference>
<dbReference type="EMBL" id="BOMN01000040">
    <property type="protein sequence ID" value="GIE20307.1"/>
    <property type="molecule type" value="Genomic_DNA"/>
</dbReference>
<dbReference type="InterPro" id="IPR002182">
    <property type="entry name" value="NB-ARC"/>
</dbReference>
<organism evidence="5 6">
    <name type="scientific">Winogradskya humida</name>
    <dbReference type="NCBI Taxonomy" id="113566"/>
    <lineage>
        <taxon>Bacteria</taxon>
        <taxon>Bacillati</taxon>
        <taxon>Actinomycetota</taxon>
        <taxon>Actinomycetes</taxon>
        <taxon>Micromonosporales</taxon>
        <taxon>Micromonosporaceae</taxon>
        <taxon>Winogradskya</taxon>
    </lineage>
</organism>
<dbReference type="InterPro" id="IPR016032">
    <property type="entry name" value="Sig_transdc_resp-reg_C-effctor"/>
</dbReference>
<accession>A0ABQ3ZP33</accession>
<reference evidence="5 6" key="1">
    <citation type="submission" date="2021-01" db="EMBL/GenBank/DDBJ databases">
        <title>Whole genome shotgun sequence of Actinoplanes humidus NBRC 14915.</title>
        <authorList>
            <person name="Komaki H."/>
            <person name="Tamura T."/>
        </authorList>
    </citation>
    <scope>NUCLEOTIDE SEQUENCE [LARGE SCALE GENOMIC DNA]</scope>
    <source>
        <strain evidence="5 6">NBRC 14915</strain>
    </source>
</reference>
<keyword evidence="6" id="KW-1185">Reference proteome</keyword>
<evidence type="ECO:0000256" key="2">
    <source>
        <dbReference type="ARBA" id="ARBA00023125"/>
    </source>
</evidence>
<proteinExistence type="inferred from homology"/>
<dbReference type="Gene3D" id="1.25.40.10">
    <property type="entry name" value="Tetratricopeptide repeat domain"/>
    <property type="match status" value="2"/>
</dbReference>
<gene>
    <name evidence="5" type="ORF">Ahu01nite_034090</name>
</gene>
<dbReference type="PRINTS" id="PR00364">
    <property type="entry name" value="DISEASERSIST"/>
</dbReference>
<dbReference type="SUPFAM" id="SSF52540">
    <property type="entry name" value="P-loop containing nucleoside triphosphate hydrolases"/>
    <property type="match status" value="1"/>
</dbReference>
<dbReference type="PANTHER" id="PTHR47691">
    <property type="entry name" value="REGULATOR-RELATED"/>
    <property type="match status" value="1"/>
</dbReference>
<dbReference type="PANTHER" id="PTHR47691:SF3">
    <property type="entry name" value="HTH-TYPE TRANSCRIPTIONAL REGULATOR RV0890C-RELATED"/>
    <property type="match status" value="1"/>
</dbReference>
<evidence type="ECO:0000313" key="5">
    <source>
        <dbReference type="EMBL" id="GIE20307.1"/>
    </source>
</evidence>
<dbReference type="InterPro" id="IPR011990">
    <property type="entry name" value="TPR-like_helical_dom_sf"/>
</dbReference>
<dbReference type="Proteomes" id="UP000603200">
    <property type="component" value="Unassembled WGS sequence"/>
</dbReference>
<dbReference type="Pfam" id="PF00486">
    <property type="entry name" value="Trans_reg_C"/>
    <property type="match status" value="1"/>
</dbReference>
<feature type="DNA-binding region" description="OmpR/PhoB-type" evidence="3">
    <location>
        <begin position="1"/>
        <end position="95"/>
    </location>
</feature>
<dbReference type="InterPro" id="IPR027417">
    <property type="entry name" value="P-loop_NTPase"/>
</dbReference>
<dbReference type="SUPFAM" id="SSF48452">
    <property type="entry name" value="TPR-like"/>
    <property type="match status" value="2"/>
</dbReference>
<dbReference type="Gene3D" id="3.40.50.300">
    <property type="entry name" value="P-loop containing nucleotide triphosphate hydrolases"/>
    <property type="match status" value="1"/>
</dbReference>
<feature type="domain" description="OmpR/PhoB-type" evidence="4">
    <location>
        <begin position="1"/>
        <end position="95"/>
    </location>
</feature>
<dbReference type="InterPro" id="IPR036388">
    <property type="entry name" value="WH-like_DNA-bd_sf"/>
</dbReference>
<evidence type="ECO:0000256" key="1">
    <source>
        <dbReference type="ARBA" id="ARBA00005820"/>
    </source>
</evidence>
<protein>
    <submittedName>
        <fullName evidence="5">SARP family transcriptional regulator</fullName>
    </submittedName>
</protein>
<keyword evidence="2 3" id="KW-0238">DNA-binding</keyword>
<dbReference type="Pfam" id="PF03704">
    <property type="entry name" value="BTAD"/>
    <property type="match status" value="1"/>
</dbReference>
<dbReference type="Gene3D" id="1.10.10.10">
    <property type="entry name" value="Winged helix-like DNA-binding domain superfamily/Winged helix DNA-binding domain"/>
    <property type="match status" value="1"/>
</dbReference>
<name>A0ABQ3ZP33_9ACTN</name>
<dbReference type="PROSITE" id="PS51755">
    <property type="entry name" value="OMPR_PHOB"/>
    <property type="match status" value="1"/>
</dbReference>
<dbReference type="InterPro" id="IPR005158">
    <property type="entry name" value="BTAD"/>
</dbReference>
<comment type="similarity">
    <text evidence="1">Belongs to the AfsR/DnrI/RedD regulatory family.</text>
</comment>
<sequence>MTEPAIWLSLLGPVRAWHGASELDLGAPQQRALLAVLLARAGQPVTMDELVDVLWPDRAPATAPNVVQRYVSQLRRVFGDTGLIVSTAGGYRLDATADTSDILHFRHLRDHDPVAALALRKGAVAADISPAVRTNPLFAAIEAEFAVVAIEAAELSLEDGSADRVLPGLREAASGRPLDEHLQATLMRTLAAAGRPAEALDIFVATRERLADELGIDPGPALAEAHLSVTRSPGSTPTVMPVIRPAQLPVDLPTFAGRRDQVAHIRSLLSGNAGGIVTMSGMGGIGKTTLVVHCAHEVAGDFPDGQLYVNLRGFDPSGKPMDTAEAIRGFLDALGVPPERIPHAVEAQAALYRSMLAGRRMLVVLDNVLDSEQARPLLPGNSGCRAIVTSRTPLTGLVVTDGAQPVPLDLLDPEGARSLLERRLGTARIAAEPAALPDLIALCGGLPLALAIVAARAAINPAFTLADIAAELRESGDPLDGFGTVDPSLDLRAVFSWSYRLLDEHAARLFRYLSIHPGPRLSTPAAASLLGVPVRRARALLAELSRAQLLTEYAAGRYRFHDLLRAYATELMAVAETEEAFARIRDHYVRSATAAAIRLNPRRSASTVEAPELAGVTPETFPDHDSALAWLTAERQVVLKVLDAAEATGAHAEVFQLAWALENLLQRRGFWAEWEASQRLAMTAAVRLGNRAAEAEAQHSLGMMFAPRFLNRQDDSRRHYGEALRLFRESGDLVSAAHLHVRIADLHATAGRHDDEHRQLREALNLYHRLEHPEKVADYISHAYYQLGEYDLALTYTEQAINYLRAAGDVHPQATAWVTMSTIRAALGAPAAALAGLRHAIELYRQSGDRFLHADALVDSAVHQLDLGDRHAAGESLREAAGMLSEIDSPRAVSVQAVASIVAAGDGERLRRAVAGLSSRYAARAVEVQPA</sequence>
<dbReference type="SMART" id="SM00862">
    <property type="entry name" value="Trans_reg_C"/>
    <property type="match status" value="1"/>
</dbReference>
<evidence type="ECO:0000256" key="3">
    <source>
        <dbReference type="PROSITE-ProRule" id="PRU01091"/>
    </source>
</evidence>
<dbReference type="InterPro" id="IPR001867">
    <property type="entry name" value="OmpR/PhoB-type_DNA-bd"/>
</dbReference>
<dbReference type="Pfam" id="PF00931">
    <property type="entry name" value="NB-ARC"/>
    <property type="match status" value="1"/>
</dbReference>